<dbReference type="Proteomes" id="UP000001784">
    <property type="component" value="Chromosome"/>
</dbReference>
<feature type="signal peptide" evidence="9">
    <location>
        <begin position="1"/>
        <end position="26"/>
    </location>
</feature>
<evidence type="ECO:0000259" key="10">
    <source>
        <dbReference type="PROSITE" id="PS51007"/>
    </source>
</evidence>
<keyword evidence="6 7" id="KW-0408">Iron</keyword>
<evidence type="ECO:0000256" key="7">
    <source>
        <dbReference type="PROSITE-ProRule" id="PRU00433"/>
    </source>
</evidence>
<dbReference type="InterPro" id="IPR004852">
    <property type="entry name" value="Di-haem_cyt_c_peroxidsae"/>
</dbReference>
<keyword evidence="3 7" id="KW-0479">Metal-binding</keyword>
<dbReference type="InterPro" id="IPR036909">
    <property type="entry name" value="Cyt_c-like_dom_sf"/>
</dbReference>
<dbReference type="AlphaFoldDB" id="A0LH20"/>
<dbReference type="EMBL" id="CP000478">
    <property type="protein sequence ID" value="ABK16722.1"/>
    <property type="molecule type" value="Genomic_DNA"/>
</dbReference>
<evidence type="ECO:0000256" key="8">
    <source>
        <dbReference type="SAM" id="MobiDB-lite"/>
    </source>
</evidence>
<dbReference type="SUPFAM" id="SSF46626">
    <property type="entry name" value="Cytochrome c"/>
    <property type="match status" value="2"/>
</dbReference>
<feature type="chain" id="PRO_5002627220" description="Cytochrome c domain-containing protein" evidence="9">
    <location>
        <begin position="27"/>
        <end position="529"/>
    </location>
</feature>
<evidence type="ECO:0000256" key="2">
    <source>
        <dbReference type="ARBA" id="ARBA00022617"/>
    </source>
</evidence>
<organism evidence="11 12">
    <name type="scientific">Syntrophobacter fumaroxidans (strain DSM 10017 / MPOB)</name>
    <dbReference type="NCBI Taxonomy" id="335543"/>
    <lineage>
        <taxon>Bacteria</taxon>
        <taxon>Pseudomonadati</taxon>
        <taxon>Thermodesulfobacteriota</taxon>
        <taxon>Syntrophobacteria</taxon>
        <taxon>Syntrophobacterales</taxon>
        <taxon>Syntrophobacteraceae</taxon>
        <taxon>Syntrophobacter</taxon>
    </lineage>
</organism>
<accession>A0LH20</accession>
<dbReference type="PROSITE" id="PS51007">
    <property type="entry name" value="CYTC"/>
    <property type="match status" value="1"/>
</dbReference>
<feature type="region of interest" description="Disordered" evidence="8">
    <location>
        <begin position="482"/>
        <end position="529"/>
    </location>
</feature>
<dbReference type="Pfam" id="PF03150">
    <property type="entry name" value="CCP_MauG"/>
    <property type="match status" value="1"/>
</dbReference>
<dbReference type="GO" id="GO:0004130">
    <property type="term" value="F:cytochrome-c peroxidase activity"/>
    <property type="evidence" value="ECO:0007669"/>
    <property type="project" value="TreeGrafter"/>
</dbReference>
<evidence type="ECO:0000256" key="1">
    <source>
        <dbReference type="ARBA" id="ARBA00004196"/>
    </source>
</evidence>
<dbReference type="InParanoid" id="A0LH20"/>
<comment type="subcellular location">
    <subcellularLocation>
        <location evidence="1">Cell envelope</location>
    </subcellularLocation>
</comment>
<keyword evidence="12" id="KW-1185">Reference proteome</keyword>
<evidence type="ECO:0000256" key="4">
    <source>
        <dbReference type="ARBA" id="ARBA00022729"/>
    </source>
</evidence>
<keyword evidence="4 9" id="KW-0732">Signal</keyword>
<dbReference type="PANTHER" id="PTHR30600">
    <property type="entry name" value="CYTOCHROME C PEROXIDASE-RELATED"/>
    <property type="match status" value="1"/>
</dbReference>
<protein>
    <recommendedName>
        <fullName evidence="10">Cytochrome c domain-containing protein</fullName>
    </recommendedName>
</protein>
<evidence type="ECO:0000313" key="11">
    <source>
        <dbReference type="EMBL" id="ABK16722.1"/>
    </source>
</evidence>
<gene>
    <name evidence="11" type="ordered locus">Sfum_1028</name>
</gene>
<dbReference type="HOGENOM" id="CLU_034652_0_1_7"/>
<dbReference type="STRING" id="335543.Sfum_1028"/>
<keyword evidence="5" id="KW-0560">Oxidoreductase</keyword>
<dbReference type="RefSeq" id="WP_011697893.1">
    <property type="nucleotide sequence ID" value="NC_008554.1"/>
</dbReference>
<evidence type="ECO:0000256" key="3">
    <source>
        <dbReference type="ARBA" id="ARBA00022723"/>
    </source>
</evidence>
<proteinExistence type="predicted"/>
<dbReference type="GO" id="GO:0046872">
    <property type="term" value="F:metal ion binding"/>
    <property type="evidence" value="ECO:0007669"/>
    <property type="project" value="UniProtKB-KW"/>
</dbReference>
<feature type="domain" description="Cytochrome c" evidence="10">
    <location>
        <begin position="269"/>
        <end position="478"/>
    </location>
</feature>
<evidence type="ECO:0000313" key="12">
    <source>
        <dbReference type="Proteomes" id="UP000001784"/>
    </source>
</evidence>
<name>A0LH20_SYNFM</name>
<dbReference type="GO" id="GO:0009055">
    <property type="term" value="F:electron transfer activity"/>
    <property type="evidence" value="ECO:0007669"/>
    <property type="project" value="InterPro"/>
</dbReference>
<dbReference type="Gene3D" id="1.10.760.10">
    <property type="entry name" value="Cytochrome c-like domain"/>
    <property type="match status" value="2"/>
</dbReference>
<evidence type="ECO:0000256" key="5">
    <source>
        <dbReference type="ARBA" id="ARBA00023002"/>
    </source>
</evidence>
<dbReference type="GO" id="GO:0030313">
    <property type="term" value="C:cell envelope"/>
    <property type="evidence" value="ECO:0007669"/>
    <property type="project" value="UniProtKB-SubCell"/>
</dbReference>
<dbReference type="InterPro" id="IPR051395">
    <property type="entry name" value="Cytochrome_c_Peroxidase/MauG"/>
</dbReference>
<dbReference type="eggNOG" id="COG1858">
    <property type="taxonomic scope" value="Bacteria"/>
</dbReference>
<evidence type="ECO:0000256" key="9">
    <source>
        <dbReference type="SAM" id="SignalP"/>
    </source>
</evidence>
<dbReference type="GO" id="GO:0020037">
    <property type="term" value="F:heme binding"/>
    <property type="evidence" value="ECO:0007669"/>
    <property type="project" value="InterPro"/>
</dbReference>
<dbReference type="InterPro" id="IPR009056">
    <property type="entry name" value="Cyt_c-like_dom"/>
</dbReference>
<dbReference type="KEGG" id="sfu:Sfum_1028"/>
<dbReference type="PANTHER" id="PTHR30600:SF10">
    <property type="entry name" value="BLL6722 PROTEIN"/>
    <property type="match status" value="1"/>
</dbReference>
<evidence type="ECO:0000256" key="6">
    <source>
        <dbReference type="ARBA" id="ARBA00023004"/>
    </source>
</evidence>
<reference evidence="11 12" key="1">
    <citation type="submission" date="2006-10" db="EMBL/GenBank/DDBJ databases">
        <title>Complete sequence of Syntrophobacter fumaroxidans MPOB.</title>
        <authorList>
            <consortium name="US DOE Joint Genome Institute"/>
            <person name="Copeland A."/>
            <person name="Lucas S."/>
            <person name="Lapidus A."/>
            <person name="Barry K."/>
            <person name="Detter J.C."/>
            <person name="Glavina del Rio T."/>
            <person name="Hammon N."/>
            <person name="Israni S."/>
            <person name="Pitluck S."/>
            <person name="Goltsman E.G."/>
            <person name="Martinez M."/>
            <person name="Schmutz J."/>
            <person name="Larimer F."/>
            <person name="Land M."/>
            <person name="Hauser L."/>
            <person name="Kyrpides N."/>
            <person name="Kim E."/>
            <person name="Boone D.R."/>
            <person name="Brockman F."/>
            <person name="Culley D."/>
            <person name="Ferry J."/>
            <person name="Gunsalus R."/>
            <person name="McInerney M.J."/>
            <person name="Morrison M."/>
            <person name="Plugge C."/>
            <person name="Rohlin L."/>
            <person name="Scholten J."/>
            <person name="Sieber J."/>
            <person name="Stams A.J.M."/>
            <person name="Worm P."/>
            <person name="Henstra A.M."/>
            <person name="Richardson P."/>
        </authorList>
    </citation>
    <scope>NUCLEOTIDE SEQUENCE [LARGE SCALE GENOMIC DNA]</scope>
    <source>
        <strain evidence="12">DSM 10017 / MPOB</strain>
    </source>
</reference>
<keyword evidence="2 7" id="KW-0349">Heme</keyword>
<sequence length="529" mass="56213" precursor="true">MKKHIPVMAVVVLAALLAVGVNVSPAALSDIENLGKFVFFQNISDPPRMACATCHVPRAGWTYGVSGVNLHQVAVTGANPHTKGGLKPPMSAYASFSPPFQVSPLPFPNFPSGFLGGVFWNGRSEGADPQVFPNGATVPIGDEVFQDAGGAFIPGLKTAYGKYLGPLAEQAFNPFLNPVEQNQTQLGVCRTVASAAYAPLFEKVWKEPITCEERLAVNYKRIAVSLAAYQSSPEVNSFSSRRDIALKRELDGIDVDDTPGQFPLKGLTAQENLGHDLFYSTPANPLIVNGVPKITNCSLCHANNPPVIDLSTTPPTFTPGDTGVEPEQTYSDNSYHVIGVPPNPEIPGFPVFNEGLKAHTGIDAHLAAQRSPSLRNVDKRPDADFVKAYTHNGWFKSLESLVHFYNTANVNGVTAASFGITECAEGIATEVDALANNCWPKPEFPSAPLSAINIGLIGDMGLTLEEEAAIVAYLKTFTDTATPKKPQPYLESKPGRPQATGALTAGPAPSKPEAPLTAGSAPREKASGR</sequence>